<dbReference type="PROSITE" id="PS00094">
    <property type="entry name" value="C5_MTASE_1"/>
    <property type="match status" value="1"/>
</dbReference>
<evidence type="ECO:0000256" key="2">
    <source>
        <dbReference type="ARBA" id="ARBA00022679"/>
    </source>
</evidence>
<dbReference type="RefSeq" id="WP_062154066.1">
    <property type="nucleotide sequence ID" value="NZ_CP012373.2"/>
</dbReference>
<keyword evidence="4" id="KW-0680">Restriction system</keyword>
<evidence type="ECO:0000256" key="6">
    <source>
        <dbReference type="PROSITE-ProRule" id="PRU01016"/>
    </source>
</evidence>
<keyword evidence="3 6" id="KW-0949">S-adenosyl-L-methionine</keyword>
<dbReference type="GO" id="GO:0032259">
    <property type="term" value="P:methylation"/>
    <property type="evidence" value="ECO:0007669"/>
    <property type="project" value="UniProtKB-KW"/>
</dbReference>
<dbReference type="AlphaFoldDB" id="A0A2N9YES5"/>
<dbReference type="InterPro" id="IPR031303">
    <property type="entry name" value="C5_meth_CS"/>
</dbReference>
<evidence type="ECO:0000256" key="8">
    <source>
        <dbReference type="RuleBase" id="RU000417"/>
    </source>
</evidence>
<evidence type="ECO:0000256" key="3">
    <source>
        <dbReference type="ARBA" id="ARBA00022691"/>
    </source>
</evidence>
<comment type="similarity">
    <text evidence="6 7">Belongs to the class I-like SAM-binding methyltransferase superfamily. C5-methyltransferase family.</text>
</comment>
<dbReference type="PROSITE" id="PS00095">
    <property type="entry name" value="C5_MTASE_2"/>
    <property type="match status" value="1"/>
</dbReference>
<dbReference type="Proteomes" id="UP000234271">
    <property type="component" value="Chromosome"/>
</dbReference>
<dbReference type="GO" id="GO:0044027">
    <property type="term" value="P:negative regulation of gene expression via chromosomal CpG island methylation"/>
    <property type="evidence" value="ECO:0007669"/>
    <property type="project" value="TreeGrafter"/>
</dbReference>
<dbReference type="OrthoDB" id="9813719at2"/>
<proteinExistence type="inferred from homology"/>
<dbReference type="Gene3D" id="3.40.50.150">
    <property type="entry name" value="Vaccinia Virus protein VP39"/>
    <property type="match status" value="1"/>
</dbReference>
<dbReference type="REBASE" id="231381">
    <property type="entry name" value="M.Ble401ORF9575P"/>
</dbReference>
<dbReference type="PRINTS" id="PR00105">
    <property type="entry name" value="C5METTRFRASE"/>
</dbReference>
<evidence type="ECO:0000256" key="5">
    <source>
        <dbReference type="ARBA" id="ARBA00047422"/>
    </source>
</evidence>
<dbReference type="InterPro" id="IPR018117">
    <property type="entry name" value="C5_DNA_meth_AS"/>
</dbReference>
<dbReference type="PANTHER" id="PTHR10629">
    <property type="entry name" value="CYTOSINE-SPECIFIC METHYLTRANSFERASE"/>
    <property type="match status" value="1"/>
</dbReference>
<dbReference type="Gene3D" id="3.90.120.10">
    <property type="entry name" value="DNA Methylase, subunit A, domain 2"/>
    <property type="match status" value="1"/>
</dbReference>
<dbReference type="GO" id="GO:0003886">
    <property type="term" value="F:DNA (cytosine-5-)-methyltransferase activity"/>
    <property type="evidence" value="ECO:0007669"/>
    <property type="project" value="UniProtKB-EC"/>
</dbReference>
<reference evidence="10" key="1">
    <citation type="submission" date="2016-12" db="EMBL/GenBank/DDBJ databases">
        <title>Complete Genome Sequence of Beggiatoa leptomitiformis D-401.</title>
        <authorList>
            <person name="Fomenkov A."/>
            <person name="Vincze T."/>
            <person name="Grabovich M."/>
            <person name="Anton B.P."/>
            <person name="Dubinina G."/>
            <person name="Orlova M."/>
            <person name="Belousova E."/>
            <person name="Roberts R.J."/>
        </authorList>
    </citation>
    <scope>NUCLEOTIDE SEQUENCE [LARGE SCALE GENOMIC DNA]</scope>
    <source>
        <strain evidence="10">D-401</strain>
    </source>
</reference>
<accession>A0A2N9YES5</accession>
<keyword evidence="1 6" id="KW-0489">Methyltransferase</keyword>
<evidence type="ECO:0000313" key="9">
    <source>
        <dbReference type="EMBL" id="AUI68925.1"/>
    </source>
</evidence>
<dbReference type="PROSITE" id="PS51679">
    <property type="entry name" value="SAM_MT_C5"/>
    <property type="match status" value="1"/>
</dbReference>
<feature type="active site" evidence="6">
    <location>
        <position position="80"/>
    </location>
</feature>
<keyword evidence="2 6" id="KW-0808">Transferase</keyword>
<gene>
    <name evidence="9" type="primary">dcm</name>
    <name evidence="9" type="ORF">BLE401_09575</name>
</gene>
<dbReference type="EMBL" id="CP018889">
    <property type="protein sequence ID" value="AUI68925.1"/>
    <property type="molecule type" value="Genomic_DNA"/>
</dbReference>
<dbReference type="STRING" id="288004.AL038_14680"/>
<sequence length="343" mass="38483">MKISAVDLFCGAGGLTHGFLLEKIPVHAGVDIDPTCQFPYETNNHAKFINADIANISSSEIDAFYPPDTDIKILAGCAPCQPFSAHRYKEQNKQDDPRWGLLRSFARIAKDIRPNLITMENVPNLEHHEIYNYFVEQLQESGYHVTCYKVYCPQYGVPQTRRRLVMFGSLYGEVKLPNPLPSEKYPTVRQAIAHLEPIVAGGASACDAVHRASNLTDINLRRIKASKPGGTWRDWSDDLMLECHKRPSGRGYLHVYGRMEWDKPAPTITTQCNRLGDGRFGHPSQDRAISLREAALLQTFPENYKFISDDRMVSVNNIARLIGNAVPVNLGRAIARGLLAHIK</sequence>
<dbReference type="GO" id="GO:0009307">
    <property type="term" value="P:DNA restriction-modification system"/>
    <property type="evidence" value="ECO:0007669"/>
    <property type="project" value="UniProtKB-KW"/>
</dbReference>
<dbReference type="Pfam" id="PF00145">
    <property type="entry name" value="DNA_methylase"/>
    <property type="match status" value="1"/>
</dbReference>
<protein>
    <recommendedName>
        <fullName evidence="8">Cytosine-specific methyltransferase</fullName>
        <ecNumber evidence="8">2.1.1.37</ecNumber>
    </recommendedName>
</protein>
<dbReference type="InterPro" id="IPR001525">
    <property type="entry name" value="C5_MeTfrase"/>
</dbReference>
<keyword evidence="10" id="KW-1185">Reference proteome</keyword>
<evidence type="ECO:0000256" key="1">
    <source>
        <dbReference type="ARBA" id="ARBA00022603"/>
    </source>
</evidence>
<evidence type="ECO:0000256" key="4">
    <source>
        <dbReference type="ARBA" id="ARBA00022747"/>
    </source>
</evidence>
<dbReference type="KEGG" id="blep:AL038_14680"/>
<organism evidence="9 10">
    <name type="scientific">Beggiatoa leptomitoformis</name>
    <dbReference type="NCBI Taxonomy" id="288004"/>
    <lineage>
        <taxon>Bacteria</taxon>
        <taxon>Pseudomonadati</taxon>
        <taxon>Pseudomonadota</taxon>
        <taxon>Gammaproteobacteria</taxon>
        <taxon>Thiotrichales</taxon>
        <taxon>Thiotrichaceae</taxon>
        <taxon>Beggiatoa</taxon>
    </lineage>
</organism>
<comment type="catalytic activity">
    <reaction evidence="5 8">
        <text>a 2'-deoxycytidine in DNA + S-adenosyl-L-methionine = a 5-methyl-2'-deoxycytidine in DNA + S-adenosyl-L-homocysteine + H(+)</text>
        <dbReference type="Rhea" id="RHEA:13681"/>
        <dbReference type="Rhea" id="RHEA-COMP:11369"/>
        <dbReference type="Rhea" id="RHEA-COMP:11370"/>
        <dbReference type="ChEBI" id="CHEBI:15378"/>
        <dbReference type="ChEBI" id="CHEBI:57856"/>
        <dbReference type="ChEBI" id="CHEBI:59789"/>
        <dbReference type="ChEBI" id="CHEBI:85452"/>
        <dbReference type="ChEBI" id="CHEBI:85454"/>
        <dbReference type="EC" id="2.1.1.37"/>
    </reaction>
</comment>
<dbReference type="InterPro" id="IPR029063">
    <property type="entry name" value="SAM-dependent_MTases_sf"/>
</dbReference>
<dbReference type="SUPFAM" id="SSF53335">
    <property type="entry name" value="S-adenosyl-L-methionine-dependent methyltransferases"/>
    <property type="match status" value="1"/>
</dbReference>
<dbReference type="EC" id="2.1.1.37" evidence="8"/>
<name>A0A2N9YES5_9GAMM</name>
<evidence type="ECO:0000313" key="10">
    <source>
        <dbReference type="Proteomes" id="UP000234271"/>
    </source>
</evidence>
<dbReference type="PANTHER" id="PTHR10629:SF52">
    <property type="entry name" value="DNA (CYTOSINE-5)-METHYLTRANSFERASE 1"/>
    <property type="match status" value="1"/>
</dbReference>
<dbReference type="GO" id="GO:0003677">
    <property type="term" value="F:DNA binding"/>
    <property type="evidence" value="ECO:0007669"/>
    <property type="project" value="TreeGrafter"/>
</dbReference>
<evidence type="ECO:0000256" key="7">
    <source>
        <dbReference type="RuleBase" id="RU000416"/>
    </source>
</evidence>
<dbReference type="InterPro" id="IPR050390">
    <property type="entry name" value="C5-Methyltransferase"/>
</dbReference>
<dbReference type="NCBIfam" id="TIGR00675">
    <property type="entry name" value="dcm"/>
    <property type="match status" value="1"/>
</dbReference>